<dbReference type="SMART" id="SM00248">
    <property type="entry name" value="ANK"/>
    <property type="match status" value="2"/>
</dbReference>
<dbReference type="Gene3D" id="1.25.40.20">
    <property type="entry name" value="Ankyrin repeat-containing domain"/>
    <property type="match status" value="1"/>
</dbReference>
<accession>M4B4P1</accession>
<dbReference type="HOGENOM" id="CLU_481882_0_0_1"/>
<feature type="compositionally biased region" description="Basic and acidic residues" evidence="4">
    <location>
        <begin position="85"/>
        <end position="100"/>
    </location>
</feature>
<dbReference type="STRING" id="559515.M4B4P1"/>
<dbReference type="EMBL" id="JH598325">
    <property type="status" value="NOT_ANNOTATED_CDS"/>
    <property type="molecule type" value="Genomic_DNA"/>
</dbReference>
<dbReference type="AlphaFoldDB" id="M4B4P1"/>
<keyword evidence="1" id="KW-0677">Repeat</keyword>
<dbReference type="EnsemblProtists" id="HpaT801241">
    <property type="protein sequence ID" value="HpaP801241"/>
    <property type="gene ID" value="HpaG801241"/>
</dbReference>
<dbReference type="PROSITE" id="PS50297">
    <property type="entry name" value="ANK_REP_REGION"/>
    <property type="match status" value="1"/>
</dbReference>
<sequence length="566" mass="63101">MGNRVTLHRACECGDLAEVRRLLKTVKIEDLEATDDSGRTPLLLAVGRFIPLRSHEELLLDEDLDDPDGFINNDREGADWSNQGQEKRQEQPQPDGVHDTREGYKIQLVGSSNEAEILHLLLQRGVDVDHKDENGRTALHHACFAQNAVAIKMLIHAGARPMRESFGLLPQDLLQRGHMSEWAAQAQELKELLDQITDKSFYTMKLLAFRPSGIVQLDMGGQVEKGSFVTCTKYCYCLLLLFRAEWLLHCSEEGTNGDYIICLDAVEYDVPETHSAKDYIQVLISEAASADIQMGSYHYVPLGGRGQLTISTKDIPAASTVRFVYVKSDINTMSREVVASGCNAVVQASVGEIFQYELFLYDRVVEVESISEFEFIDQPLIVLKRIGIVVGEDIDWVGIRPDNHIVAVNDIRIDAMEFVDAVRILQDNNGRQCTKLLMQNYSACGDFIPEKILGVGVVGKYAYLRPVDEEQEIEGHEPTDEAWMRGRCDNYNEDVGNDVATNKDSQDEAIAAAQKATVDYNEDLPAIDEEKNSCSSSTIETVVPLQNSLELLAQLQHGISIGHAAR</sequence>
<dbReference type="SUPFAM" id="SSF48403">
    <property type="entry name" value="Ankyrin repeat"/>
    <property type="match status" value="1"/>
</dbReference>
<dbReference type="PANTHER" id="PTHR24189:SF50">
    <property type="entry name" value="ANKYRIN REPEAT AND SOCS BOX PROTEIN 2"/>
    <property type="match status" value="1"/>
</dbReference>
<organism evidence="5 6">
    <name type="scientific">Hyaloperonospora arabidopsidis (strain Emoy2)</name>
    <name type="common">Downy mildew agent</name>
    <name type="synonym">Peronospora arabidopsidis</name>
    <dbReference type="NCBI Taxonomy" id="559515"/>
    <lineage>
        <taxon>Eukaryota</taxon>
        <taxon>Sar</taxon>
        <taxon>Stramenopiles</taxon>
        <taxon>Oomycota</taxon>
        <taxon>Peronosporomycetes</taxon>
        <taxon>Peronosporales</taxon>
        <taxon>Peronosporaceae</taxon>
        <taxon>Hyaloperonospora</taxon>
    </lineage>
</organism>
<dbReference type="Pfam" id="PF13637">
    <property type="entry name" value="Ank_4"/>
    <property type="match status" value="1"/>
</dbReference>
<evidence type="ECO:0000256" key="2">
    <source>
        <dbReference type="ARBA" id="ARBA00023043"/>
    </source>
</evidence>
<reference evidence="5" key="2">
    <citation type="submission" date="2015-06" db="UniProtKB">
        <authorList>
            <consortium name="EnsemblProtists"/>
        </authorList>
    </citation>
    <scope>IDENTIFICATION</scope>
    <source>
        <strain evidence="5">Emoy2</strain>
    </source>
</reference>
<dbReference type="VEuPathDB" id="FungiDB:HpaG801241"/>
<evidence type="ECO:0000256" key="4">
    <source>
        <dbReference type="SAM" id="MobiDB-lite"/>
    </source>
</evidence>
<keyword evidence="6" id="KW-1185">Reference proteome</keyword>
<dbReference type="PANTHER" id="PTHR24189">
    <property type="entry name" value="MYOTROPHIN"/>
    <property type="match status" value="1"/>
</dbReference>
<name>M4B4P1_HYAAE</name>
<dbReference type="InterPro" id="IPR050745">
    <property type="entry name" value="Multifunctional_regulatory"/>
</dbReference>
<dbReference type="PROSITE" id="PS50088">
    <property type="entry name" value="ANK_REPEAT"/>
    <property type="match status" value="1"/>
</dbReference>
<protein>
    <submittedName>
        <fullName evidence="5">Uncharacterized protein</fullName>
    </submittedName>
</protein>
<reference evidence="6" key="1">
    <citation type="journal article" date="2010" name="Science">
        <title>Signatures of adaptation to obligate biotrophy in the Hyaloperonospora arabidopsidis genome.</title>
        <authorList>
            <person name="Baxter L."/>
            <person name="Tripathy S."/>
            <person name="Ishaque N."/>
            <person name="Boot N."/>
            <person name="Cabral A."/>
            <person name="Kemen E."/>
            <person name="Thines M."/>
            <person name="Ah-Fong A."/>
            <person name="Anderson R."/>
            <person name="Badejoko W."/>
            <person name="Bittner-Eddy P."/>
            <person name="Boore J.L."/>
            <person name="Chibucos M.C."/>
            <person name="Coates M."/>
            <person name="Dehal P."/>
            <person name="Delehaunty K."/>
            <person name="Dong S."/>
            <person name="Downton P."/>
            <person name="Dumas B."/>
            <person name="Fabro G."/>
            <person name="Fronick C."/>
            <person name="Fuerstenberg S.I."/>
            <person name="Fulton L."/>
            <person name="Gaulin E."/>
            <person name="Govers F."/>
            <person name="Hughes L."/>
            <person name="Humphray S."/>
            <person name="Jiang R.H."/>
            <person name="Judelson H."/>
            <person name="Kamoun S."/>
            <person name="Kyung K."/>
            <person name="Meijer H."/>
            <person name="Minx P."/>
            <person name="Morris P."/>
            <person name="Nelson J."/>
            <person name="Phuntumart V."/>
            <person name="Qutob D."/>
            <person name="Rehmany A."/>
            <person name="Rougon-Cardoso A."/>
            <person name="Ryden P."/>
            <person name="Torto-Alalibo T."/>
            <person name="Studholme D."/>
            <person name="Wang Y."/>
            <person name="Win J."/>
            <person name="Wood J."/>
            <person name="Clifton S.W."/>
            <person name="Rogers J."/>
            <person name="Van den Ackerveken G."/>
            <person name="Jones J.D."/>
            <person name="McDowell J.M."/>
            <person name="Beynon J."/>
            <person name="Tyler B.M."/>
        </authorList>
    </citation>
    <scope>NUCLEOTIDE SEQUENCE [LARGE SCALE GENOMIC DNA]</scope>
    <source>
        <strain evidence="6">Emoy2</strain>
    </source>
</reference>
<dbReference type="Proteomes" id="UP000011713">
    <property type="component" value="Unassembled WGS sequence"/>
</dbReference>
<evidence type="ECO:0000313" key="5">
    <source>
        <dbReference type="EnsemblProtists" id="HpaP801241"/>
    </source>
</evidence>
<keyword evidence="2 3" id="KW-0040">ANK repeat</keyword>
<proteinExistence type="predicted"/>
<evidence type="ECO:0000256" key="1">
    <source>
        <dbReference type="ARBA" id="ARBA00022737"/>
    </source>
</evidence>
<dbReference type="eggNOG" id="ENOG502RBM7">
    <property type="taxonomic scope" value="Eukaryota"/>
</dbReference>
<evidence type="ECO:0000256" key="3">
    <source>
        <dbReference type="PROSITE-ProRule" id="PRU00023"/>
    </source>
</evidence>
<dbReference type="InterPro" id="IPR036770">
    <property type="entry name" value="Ankyrin_rpt-contain_sf"/>
</dbReference>
<dbReference type="OMA" id="QYELFLY"/>
<feature type="region of interest" description="Disordered" evidence="4">
    <location>
        <begin position="63"/>
        <end position="100"/>
    </location>
</feature>
<feature type="repeat" description="ANK" evidence="3">
    <location>
        <begin position="134"/>
        <end position="159"/>
    </location>
</feature>
<evidence type="ECO:0000313" key="6">
    <source>
        <dbReference type="Proteomes" id="UP000011713"/>
    </source>
</evidence>
<dbReference type="InParanoid" id="M4B4P1"/>
<dbReference type="InterPro" id="IPR002110">
    <property type="entry name" value="Ankyrin_rpt"/>
</dbReference>